<proteinExistence type="predicted"/>
<sequence length="62" mass="6723">MSVTDTACRRLRRLPSISWRIVRIVLIGFAALGPNAPPPPPRPPPPIELRIDDGTPADGEQA</sequence>
<evidence type="ECO:0000313" key="2">
    <source>
        <dbReference type="EMBL" id="WXA95592.1"/>
    </source>
</evidence>
<name>A0ABZ2KA97_9BACT</name>
<evidence type="ECO:0000313" key="3">
    <source>
        <dbReference type="Proteomes" id="UP001379533"/>
    </source>
</evidence>
<accession>A0ABZ2KA97</accession>
<feature type="compositionally biased region" description="Pro residues" evidence="1">
    <location>
        <begin position="35"/>
        <end position="47"/>
    </location>
</feature>
<dbReference type="Proteomes" id="UP001379533">
    <property type="component" value="Chromosome"/>
</dbReference>
<protein>
    <submittedName>
        <fullName evidence="2">Uncharacterized protein</fullName>
    </submittedName>
</protein>
<gene>
    <name evidence="2" type="ORF">LZC95_01885</name>
</gene>
<organism evidence="2 3">
    <name type="scientific">Pendulispora brunnea</name>
    <dbReference type="NCBI Taxonomy" id="2905690"/>
    <lineage>
        <taxon>Bacteria</taxon>
        <taxon>Pseudomonadati</taxon>
        <taxon>Myxococcota</taxon>
        <taxon>Myxococcia</taxon>
        <taxon>Myxococcales</taxon>
        <taxon>Sorangiineae</taxon>
        <taxon>Pendulisporaceae</taxon>
        <taxon>Pendulispora</taxon>
    </lineage>
</organism>
<dbReference type="EMBL" id="CP089982">
    <property type="protein sequence ID" value="WXA95592.1"/>
    <property type="molecule type" value="Genomic_DNA"/>
</dbReference>
<feature type="region of interest" description="Disordered" evidence="1">
    <location>
        <begin position="32"/>
        <end position="62"/>
    </location>
</feature>
<keyword evidence="3" id="KW-1185">Reference proteome</keyword>
<evidence type="ECO:0000256" key="1">
    <source>
        <dbReference type="SAM" id="MobiDB-lite"/>
    </source>
</evidence>
<dbReference type="RefSeq" id="WP_394846198.1">
    <property type="nucleotide sequence ID" value="NZ_CP089982.1"/>
</dbReference>
<reference evidence="2 3" key="1">
    <citation type="submission" date="2021-12" db="EMBL/GenBank/DDBJ databases">
        <title>Discovery of the Pendulisporaceae a myxobacterial family with distinct sporulation behavior and unique specialized metabolism.</title>
        <authorList>
            <person name="Garcia R."/>
            <person name="Popoff A."/>
            <person name="Bader C.D."/>
            <person name="Loehr J."/>
            <person name="Walesch S."/>
            <person name="Walt C."/>
            <person name="Boldt J."/>
            <person name="Bunk B."/>
            <person name="Haeckl F.J.F.P.J."/>
            <person name="Gunesch A.P."/>
            <person name="Birkelbach J."/>
            <person name="Nuebel U."/>
            <person name="Pietschmann T."/>
            <person name="Bach T."/>
            <person name="Mueller R."/>
        </authorList>
    </citation>
    <scope>NUCLEOTIDE SEQUENCE [LARGE SCALE GENOMIC DNA]</scope>
    <source>
        <strain evidence="2 3">MSr12523</strain>
    </source>
</reference>